<organism evidence="1 2">
    <name type="scientific">Solanum commersonii</name>
    <name type="common">Commerson's wild potato</name>
    <name type="synonym">Commerson's nightshade</name>
    <dbReference type="NCBI Taxonomy" id="4109"/>
    <lineage>
        <taxon>Eukaryota</taxon>
        <taxon>Viridiplantae</taxon>
        <taxon>Streptophyta</taxon>
        <taxon>Embryophyta</taxon>
        <taxon>Tracheophyta</taxon>
        <taxon>Spermatophyta</taxon>
        <taxon>Magnoliopsida</taxon>
        <taxon>eudicotyledons</taxon>
        <taxon>Gunneridae</taxon>
        <taxon>Pentapetalae</taxon>
        <taxon>asterids</taxon>
        <taxon>lamiids</taxon>
        <taxon>Solanales</taxon>
        <taxon>Solanaceae</taxon>
        <taxon>Solanoideae</taxon>
        <taxon>Solaneae</taxon>
        <taxon>Solanum</taxon>
    </lineage>
</organism>
<evidence type="ECO:0000313" key="2">
    <source>
        <dbReference type="Proteomes" id="UP000824120"/>
    </source>
</evidence>
<sequence length="103" mass="12177">YVKCIKCYVSVYPCIQYNSSYVECIKPNVSALMYPAMWNVSNLMYPMQTLMYQKHHFKIFEQMTAFVIGDKILGIIYSSPLRTITHLQISFWKDHLRHNTTNS</sequence>
<name>A0A9J5WJD6_SOLCO</name>
<keyword evidence="2" id="KW-1185">Reference proteome</keyword>
<dbReference type="AlphaFoldDB" id="A0A9J5WJD6"/>
<dbReference type="EMBL" id="JACXVP010000011">
    <property type="protein sequence ID" value="KAG5575533.1"/>
    <property type="molecule type" value="Genomic_DNA"/>
</dbReference>
<dbReference type="Proteomes" id="UP000824120">
    <property type="component" value="Chromosome 11"/>
</dbReference>
<proteinExistence type="predicted"/>
<accession>A0A9J5WJD6</accession>
<comment type="caution">
    <text evidence="1">The sequence shown here is derived from an EMBL/GenBank/DDBJ whole genome shotgun (WGS) entry which is preliminary data.</text>
</comment>
<protein>
    <submittedName>
        <fullName evidence="1">Uncharacterized protein</fullName>
    </submittedName>
</protein>
<evidence type="ECO:0000313" key="1">
    <source>
        <dbReference type="EMBL" id="KAG5575533.1"/>
    </source>
</evidence>
<gene>
    <name evidence="1" type="ORF">H5410_055667</name>
</gene>
<reference evidence="1 2" key="1">
    <citation type="submission" date="2020-09" db="EMBL/GenBank/DDBJ databases">
        <title>De no assembly of potato wild relative species, Solanum commersonii.</title>
        <authorList>
            <person name="Cho K."/>
        </authorList>
    </citation>
    <scope>NUCLEOTIDE SEQUENCE [LARGE SCALE GENOMIC DNA]</scope>
    <source>
        <strain evidence="1">LZ3.2</strain>
        <tissue evidence="1">Leaf</tissue>
    </source>
</reference>
<feature type="non-terminal residue" evidence="1">
    <location>
        <position position="103"/>
    </location>
</feature>